<evidence type="ECO:0000256" key="3">
    <source>
        <dbReference type="ARBA" id="ARBA00022840"/>
    </source>
</evidence>
<sequence>MVALKQFRHSGPSFADLVPYAGLVDNGIMLLKDGSLMAGWYFAGPDSESSTDAERNEISRQINAILARLGSGWMIQVEAVRVPTTDYPDEADCHFPDAVTRAIDAERRAHFEQERGHFESRHALILTWRPPEPRRSGLTRYVYSDAGSRSASYADGVFDAFRTSIREIEQYLANIVSIRRMLTQETEERGGFRIARYDELFQFIRFCITGENHPVRLPDIPMYLDWLVTSELQHSLTPTVENRFLGVVAIDGLPAESWPGILNALDLMPLTYRWSSRFVFLDDQEARGRLERTRKKWQQKVRPFFDQLFQTQSRSLDQDAMTMVAETEDAIAQAASQLVAYGYYTPVIVLFDDEQPRLQEKCEAVRRLIQAEGFGARIETLNATDAFLGSLPGVSYANIREPLINTRNLADLVPLNSVWSGSPLAPCPFYPPGSPPLMQVASGSTPFRLNLHVDDVGHTLVFGPTGSGKSTLLALIAAQFRRYRDAQLFAFDKGRSMLPLTLAARGDHYEIGGDAGGEGDGGSPRLAFCPLAELSSDGDRAWAAEWLETLVALQGVMVTPDHRNAISRQIALMAESRGRSLSDFVSGVQMREIKDALHHYTVDGPMGQLLDAEEDGLRLGAFQCFEVEELMNMGERNLVPVLTYLFRRVEKRLTGAPSLIILDEAWLMLGHPLFRDKIREWLKVLRKANCAVVLATQSISDAERSGIIDVLKESCPTKICLPNGAAREPGTREFYERIGFNERQIEIVATALPKREHYVASPDGRRLFDMALGPVALSFVGASGKEDLKRIRALHFEHGDNWPEHWLKQRGIAHAQIDLPIG</sequence>
<dbReference type="SUPFAM" id="SSF52540">
    <property type="entry name" value="P-loop containing nucleoside triphosphate hydrolases"/>
    <property type="match status" value="1"/>
</dbReference>
<evidence type="ECO:0000256" key="1">
    <source>
        <dbReference type="ARBA" id="ARBA00006512"/>
    </source>
</evidence>
<proteinExistence type="inferred from homology"/>
<dbReference type="InterPro" id="IPR004346">
    <property type="entry name" value="CagE_TrbE_VirB"/>
</dbReference>
<dbReference type="PANTHER" id="PTHR30121:SF12">
    <property type="entry name" value="TYPE IV SECRETION SYSTEM PROTEIN CAGE"/>
    <property type="match status" value="1"/>
</dbReference>
<dbReference type="InterPro" id="IPR018145">
    <property type="entry name" value="CagE_TrbE_VirB_cntrl_dom"/>
</dbReference>
<evidence type="ECO:0000256" key="2">
    <source>
        <dbReference type="ARBA" id="ARBA00022741"/>
    </source>
</evidence>
<dbReference type="AlphaFoldDB" id="A0A2N9VT65"/>
<organism evidence="5 6">
    <name type="scientific">Phyllobacterium zundukense</name>
    <dbReference type="NCBI Taxonomy" id="1867719"/>
    <lineage>
        <taxon>Bacteria</taxon>
        <taxon>Pseudomonadati</taxon>
        <taxon>Pseudomonadota</taxon>
        <taxon>Alphaproteobacteria</taxon>
        <taxon>Hyphomicrobiales</taxon>
        <taxon>Phyllobacteriaceae</taxon>
        <taxon>Phyllobacterium</taxon>
    </lineage>
</organism>
<dbReference type="InterPro" id="IPR051162">
    <property type="entry name" value="T4SS_component"/>
</dbReference>
<name>A0A2N9VT65_9HYPH</name>
<dbReference type="CDD" id="cd00267">
    <property type="entry name" value="ABC_ATPase"/>
    <property type="match status" value="1"/>
</dbReference>
<keyword evidence="6" id="KW-1185">Reference proteome</keyword>
<dbReference type="EMBL" id="MZMT01000050">
    <property type="protein sequence ID" value="PIO42683.1"/>
    <property type="molecule type" value="Genomic_DNA"/>
</dbReference>
<dbReference type="PANTHER" id="PTHR30121">
    <property type="entry name" value="UNCHARACTERIZED PROTEIN YJGR-RELATED"/>
    <property type="match status" value="1"/>
</dbReference>
<keyword evidence="3" id="KW-0067">ATP-binding</keyword>
<dbReference type="OrthoDB" id="9816422at2"/>
<keyword evidence="2" id="KW-0547">Nucleotide-binding</keyword>
<gene>
    <name evidence="5" type="ORF">B5P45_22235</name>
</gene>
<comment type="caution">
    <text evidence="5">The sequence shown here is derived from an EMBL/GenBank/DDBJ whole genome shotgun (WGS) entry which is preliminary data.</text>
</comment>
<reference evidence="5 6" key="1">
    <citation type="journal article" date="2017" name="Int J Environ Stud">
        <title>Does the Miocene-Pliocene relict legume Oxytropis triphylla form nitrogen-fixing nodules with a combination of bacterial strains?</title>
        <authorList>
            <person name="Safronova V."/>
            <person name="Belimov A."/>
            <person name="Sazanova A."/>
            <person name="Kuznetsova I."/>
            <person name="Popova J."/>
            <person name="Andronov E."/>
            <person name="Verkhozina A."/>
            <person name="Tikhonovich I."/>
        </authorList>
    </citation>
    <scope>NUCLEOTIDE SEQUENCE [LARGE SCALE GENOMIC DNA]</scope>
    <source>
        <strain evidence="5 6">Tri-38</strain>
    </source>
</reference>
<evidence type="ECO:0000313" key="6">
    <source>
        <dbReference type="Proteomes" id="UP000232163"/>
    </source>
</evidence>
<dbReference type="CDD" id="cd01127">
    <property type="entry name" value="TrwB_TraG_TraD_VirD4"/>
    <property type="match status" value="1"/>
</dbReference>
<comment type="similarity">
    <text evidence="1">Belongs to the TrbE/VirB4 family.</text>
</comment>
<accession>A0A2N9VT65</accession>
<dbReference type="SMART" id="SM00382">
    <property type="entry name" value="AAA"/>
    <property type="match status" value="1"/>
</dbReference>
<evidence type="ECO:0000313" key="5">
    <source>
        <dbReference type="EMBL" id="PIO42683.1"/>
    </source>
</evidence>
<dbReference type="GO" id="GO:0005524">
    <property type="term" value="F:ATP binding"/>
    <property type="evidence" value="ECO:0007669"/>
    <property type="project" value="UniProtKB-KW"/>
</dbReference>
<feature type="domain" description="AAA+ ATPase" evidence="4">
    <location>
        <begin position="455"/>
        <end position="714"/>
    </location>
</feature>
<dbReference type="NCBIfam" id="TIGR00929">
    <property type="entry name" value="VirB4_CagE"/>
    <property type="match status" value="1"/>
</dbReference>
<dbReference type="Gene3D" id="3.40.50.300">
    <property type="entry name" value="P-loop containing nucleotide triphosphate hydrolases"/>
    <property type="match status" value="2"/>
</dbReference>
<dbReference type="InterPro" id="IPR027417">
    <property type="entry name" value="P-loop_NTPase"/>
</dbReference>
<protein>
    <submittedName>
        <fullName evidence="5">Conjugal transfer protein TrbE</fullName>
    </submittedName>
</protein>
<dbReference type="KEGG" id="pht:BLM14_27325"/>
<dbReference type="Proteomes" id="UP000232163">
    <property type="component" value="Unassembled WGS sequence"/>
</dbReference>
<dbReference type="Pfam" id="PF03135">
    <property type="entry name" value="CagE_TrbE_VirB"/>
    <property type="match status" value="1"/>
</dbReference>
<evidence type="ECO:0000259" key="4">
    <source>
        <dbReference type="SMART" id="SM00382"/>
    </source>
</evidence>
<dbReference type="NCBIfam" id="NF010404">
    <property type="entry name" value="PRK13830.1"/>
    <property type="match status" value="1"/>
</dbReference>
<dbReference type="RefSeq" id="WP_100003293.1">
    <property type="nucleotide sequence ID" value="NZ_CP017943.1"/>
</dbReference>
<dbReference type="InterPro" id="IPR003593">
    <property type="entry name" value="AAA+_ATPase"/>
</dbReference>